<proteinExistence type="predicted"/>
<accession>A0A4U0RX96</accession>
<organism evidence="1 2">
    <name type="scientific">Actinacidiphila oryziradicis</name>
    <dbReference type="NCBI Taxonomy" id="2571141"/>
    <lineage>
        <taxon>Bacteria</taxon>
        <taxon>Bacillati</taxon>
        <taxon>Actinomycetota</taxon>
        <taxon>Actinomycetes</taxon>
        <taxon>Kitasatosporales</taxon>
        <taxon>Streptomycetaceae</taxon>
        <taxon>Actinacidiphila</taxon>
    </lineage>
</organism>
<protein>
    <submittedName>
        <fullName evidence="1">Uncharacterized protein</fullName>
    </submittedName>
</protein>
<evidence type="ECO:0000313" key="2">
    <source>
        <dbReference type="Proteomes" id="UP000305778"/>
    </source>
</evidence>
<gene>
    <name evidence="1" type="ORF">FCI23_45800</name>
</gene>
<dbReference type="AlphaFoldDB" id="A0A4U0RX96"/>
<comment type="caution">
    <text evidence="1">The sequence shown here is derived from an EMBL/GenBank/DDBJ whole genome shotgun (WGS) entry which is preliminary data.</text>
</comment>
<name>A0A4U0RX96_9ACTN</name>
<keyword evidence="2" id="KW-1185">Reference proteome</keyword>
<sequence>MATTLGTAAVGTFHDGAAKECPCFLGGQSLLGGQRVVVHHGRKQRAVLRCGGLPDALPSALDDRQRGRLGGGRLFGLLRGGGSGRR</sequence>
<evidence type="ECO:0000313" key="1">
    <source>
        <dbReference type="EMBL" id="TJZ99440.1"/>
    </source>
</evidence>
<dbReference type="RefSeq" id="WP_136729962.1">
    <property type="nucleotide sequence ID" value="NZ_SUMC01000106.1"/>
</dbReference>
<reference evidence="1 2" key="1">
    <citation type="submission" date="2019-04" db="EMBL/GenBank/DDBJ databases">
        <title>Streptomyces oryziradicis sp. nov., a novel actinomycete isolated from rhizosphere soil of rice (Oryza sativa L.).</title>
        <authorList>
            <person name="Li C."/>
        </authorList>
    </citation>
    <scope>NUCLEOTIDE SEQUENCE [LARGE SCALE GENOMIC DNA]</scope>
    <source>
        <strain evidence="1 2">NEAU-C40</strain>
    </source>
</reference>
<dbReference type="EMBL" id="SUMC01000106">
    <property type="protein sequence ID" value="TJZ99440.1"/>
    <property type="molecule type" value="Genomic_DNA"/>
</dbReference>
<dbReference type="Proteomes" id="UP000305778">
    <property type="component" value="Unassembled WGS sequence"/>
</dbReference>